<proteinExistence type="predicted"/>
<sequence>MILIFTALIIASTITLTENTRVSMKVIALPINQIEVWGEWEIAGYDNKLTAMKYVQGDKCDDKLNRSSTVVLQCKNGIFGELSEIKEPSRCQYEAKFSTQLVCHNHSLLIYPWLTGAAKREWDEIYTSYINEHIPATDLKLSLKYLFIKSGLLLKPKTQLRQAPVKVKPKSSLNTCDIQVIQLRTELQSLREENARLVAEMKKLMQEDD</sequence>
<evidence type="ECO:0000256" key="2">
    <source>
        <dbReference type="ARBA" id="ARBA00023157"/>
    </source>
</evidence>
<name>A0A8S1D185_9INSE</name>
<dbReference type="PANTHER" id="PTHR12630">
    <property type="entry name" value="N-LINKED OLIGOSACCHARIDE PROCESSING"/>
    <property type="match status" value="1"/>
</dbReference>
<keyword evidence="3" id="KW-0175">Coiled coil</keyword>
<dbReference type="AlphaFoldDB" id="A0A8S1D185"/>
<feature type="signal peptide" evidence="4">
    <location>
        <begin position="1"/>
        <end position="19"/>
    </location>
</feature>
<feature type="chain" id="PRO_5035947579" description="MRH domain-containing protein" evidence="4">
    <location>
        <begin position="20"/>
        <end position="209"/>
    </location>
</feature>
<comment type="caution">
    <text evidence="6">The sequence shown here is derived from an EMBL/GenBank/DDBJ whole genome shotgun (WGS) entry which is preliminary data.</text>
</comment>
<dbReference type="Proteomes" id="UP000494165">
    <property type="component" value="Unassembled WGS sequence"/>
</dbReference>
<feature type="domain" description="MRH" evidence="5">
    <location>
        <begin position="1"/>
        <end position="105"/>
    </location>
</feature>
<dbReference type="EMBL" id="CADEPI010000093">
    <property type="protein sequence ID" value="CAB3374074.1"/>
    <property type="molecule type" value="Genomic_DNA"/>
</dbReference>
<gene>
    <name evidence="6" type="ORF">CLODIP_2_CD13809</name>
</gene>
<protein>
    <recommendedName>
        <fullName evidence="5">MRH domain-containing protein</fullName>
    </recommendedName>
</protein>
<evidence type="ECO:0000313" key="7">
    <source>
        <dbReference type="Proteomes" id="UP000494165"/>
    </source>
</evidence>
<dbReference type="InterPro" id="IPR039794">
    <property type="entry name" value="Gtb1-like"/>
</dbReference>
<evidence type="ECO:0000313" key="6">
    <source>
        <dbReference type="EMBL" id="CAB3374074.1"/>
    </source>
</evidence>
<dbReference type="OrthoDB" id="28322at2759"/>
<evidence type="ECO:0000256" key="3">
    <source>
        <dbReference type="SAM" id="Coils"/>
    </source>
</evidence>
<dbReference type="Pfam" id="PF13015">
    <property type="entry name" value="PRKCSH_1"/>
    <property type="match status" value="1"/>
</dbReference>
<dbReference type="InterPro" id="IPR009011">
    <property type="entry name" value="Man6P_isomerase_rcpt-bd_dom_sf"/>
</dbReference>
<reference evidence="6 7" key="1">
    <citation type="submission" date="2020-04" db="EMBL/GenBank/DDBJ databases">
        <authorList>
            <person name="Alioto T."/>
            <person name="Alioto T."/>
            <person name="Gomez Garrido J."/>
        </authorList>
    </citation>
    <scope>NUCLEOTIDE SEQUENCE [LARGE SCALE GENOMIC DNA]</scope>
</reference>
<evidence type="ECO:0000256" key="1">
    <source>
        <dbReference type="ARBA" id="ARBA00022729"/>
    </source>
</evidence>
<evidence type="ECO:0000256" key="4">
    <source>
        <dbReference type="SAM" id="SignalP"/>
    </source>
</evidence>
<dbReference type="PANTHER" id="PTHR12630:SF6">
    <property type="entry name" value="N-ACETYLGLUCOSAMINE-1-PHOSPHOTRANSFERASE SUBUNIT GAMMA"/>
    <property type="match status" value="1"/>
</dbReference>
<dbReference type="Gene3D" id="2.70.130.10">
    <property type="entry name" value="Mannose-6-phosphate receptor binding domain"/>
    <property type="match status" value="1"/>
</dbReference>
<keyword evidence="2" id="KW-1015">Disulfide bond</keyword>
<evidence type="ECO:0000259" key="5">
    <source>
        <dbReference type="PROSITE" id="PS51914"/>
    </source>
</evidence>
<dbReference type="InterPro" id="IPR044865">
    <property type="entry name" value="MRH_dom"/>
</dbReference>
<dbReference type="GO" id="GO:0005794">
    <property type="term" value="C:Golgi apparatus"/>
    <property type="evidence" value="ECO:0007669"/>
    <property type="project" value="TreeGrafter"/>
</dbReference>
<accession>A0A8S1D185</accession>
<feature type="coiled-coil region" evidence="3">
    <location>
        <begin position="173"/>
        <end position="207"/>
    </location>
</feature>
<dbReference type="InterPro" id="IPR036607">
    <property type="entry name" value="PRKCSH"/>
</dbReference>
<keyword evidence="1 4" id="KW-0732">Signal</keyword>
<keyword evidence="7" id="KW-1185">Reference proteome</keyword>
<dbReference type="PROSITE" id="PS51914">
    <property type="entry name" value="MRH"/>
    <property type="match status" value="1"/>
</dbReference>
<dbReference type="SUPFAM" id="SSF50911">
    <property type="entry name" value="Mannose 6-phosphate receptor domain"/>
    <property type="match status" value="1"/>
</dbReference>
<organism evidence="6 7">
    <name type="scientific">Cloeon dipterum</name>
    <dbReference type="NCBI Taxonomy" id="197152"/>
    <lineage>
        <taxon>Eukaryota</taxon>
        <taxon>Metazoa</taxon>
        <taxon>Ecdysozoa</taxon>
        <taxon>Arthropoda</taxon>
        <taxon>Hexapoda</taxon>
        <taxon>Insecta</taxon>
        <taxon>Pterygota</taxon>
        <taxon>Palaeoptera</taxon>
        <taxon>Ephemeroptera</taxon>
        <taxon>Pisciforma</taxon>
        <taxon>Baetidae</taxon>
        <taxon>Cloeon</taxon>
    </lineage>
</organism>